<dbReference type="PANTHER" id="PTHR39200:SF1">
    <property type="entry name" value="AUTO-TRANSPORTER ADHESIN HEAD GIN DOMAIN-CONTAINING PROTEIN-RELATED"/>
    <property type="match status" value="1"/>
</dbReference>
<organism evidence="4 5">
    <name type="scientific">Roseateles albus</name>
    <dbReference type="NCBI Taxonomy" id="2987525"/>
    <lineage>
        <taxon>Bacteria</taxon>
        <taxon>Pseudomonadati</taxon>
        <taxon>Pseudomonadota</taxon>
        <taxon>Betaproteobacteria</taxon>
        <taxon>Burkholderiales</taxon>
        <taxon>Sphaerotilaceae</taxon>
        <taxon>Roseateles</taxon>
    </lineage>
</organism>
<feature type="compositionally biased region" description="Pro residues" evidence="1">
    <location>
        <begin position="248"/>
        <end position="258"/>
    </location>
</feature>
<feature type="compositionally biased region" description="Low complexity" evidence="1">
    <location>
        <begin position="259"/>
        <end position="270"/>
    </location>
</feature>
<dbReference type="PROSITE" id="PS51257">
    <property type="entry name" value="PROKAR_LIPOPROTEIN"/>
    <property type="match status" value="1"/>
</dbReference>
<evidence type="ECO:0000256" key="2">
    <source>
        <dbReference type="SAM" id="SignalP"/>
    </source>
</evidence>
<dbReference type="PANTHER" id="PTHR39200">
    <property type="entry name" value="HYPOTHETICAL EXPORTED PROTEIN"/>
    <property type="match status" value="1"/>
</dbReference>
<evidence type="ECO:0000313" key="4">
    <source>
        <dbReference type="EMBL" id="MDC8770191.1"/>
    </source>
</evidence>
<gene>
    <name evidence="4" type="ORF">PRZ03_01315</name>
</gene>
<evidence type="ECO:0000259" key="3">
    <source>
        <dbReference type="Pfam" id="PF10988"/>
    </source>
</evidence>
<feature type="region of interest" description="Disordered" evidence="1">
    <location>
        <begin position="241"/>
        <end position="276"/>
    </location>
</feature>
<comment type="caution">
    <text evidence="4">The sequence shown here is derived from an EMBL/GenBank/DDBJ whole genome shotgun (WGS) entry which is preliminary data.</text>
</comment>
<dbReference type="Gene3D" id="2.160.20.120">
    <property type="match status" value="1"/>
</dbReference>
<dbReference type="EMBL" id="JAQQXT010000001">
    <property type="protein sequence ID" value="MDC8770191.1"/>
    <property type="molecule type" value="Genomic_DNA"/>
</dbReference>
<reference evidence="4 5" key="1">
    <citation type="submission" date="2022-10" db="EMBL/GenBank/DDBJ databases">
        <title>Paucibacter sp. hw1 Genome sequencing.</title>
        <authorList>
            <person name="Park S."/>
        </authorList>
    </citation>
    <scope>NUCLEOTIDE SEQUENCE [LARGE SCALE GENOMIC DNA]</scope>
    <source>
        <strain evidence="5">hw1</strain>
    </source>
</reference>
<dbReference type="Proteomes" id="UP001221189">
    <property type="component" value="Unassembled WGS sequence"/>
</dbReference>
<accession>A0ABT5KBN7</accession>
<feature type="chain" id="PRO_5047530901" evidence="2">
    <location>
        <begin position="24"/>
        <end position="276"/>
    </location>
</feature>
<evidence type="ECO:0000313" key="5">
    <source>
        <dbReference type="Proteomes" id="UP001221189"/>
    </source>
</evidence>
<evidence type="ECO:0000256" key="1">
    <source>
        <dbReference type="SAM" id="MobiDB-lite"/>
    </source>
</evidence>
<proteinExistence type="predicted"/>
<keyword evidence="5" id="KW-1185">Reference proteome</keyword>
<protein>
    <submittedName>
        <fullName evidence="4">DUF2807 domain-containing protein</fullName>
    </submittedName>
</protein>
<feature type="domain" description="Putative auto-transporter adhesin head GIN" evidence="3">
    <location>
        <begin position="44"/>
        <end position="227"/>
    </location>
</feature>
<dbReference type="Pfam" id="PF10988">
    <property type="entry name" value="DUF2807"/>
    <property type="match status" value="1"/>
</dbReference>
<sequence>MSKLQMTIACMALMAMTAGSACAQTSSKPALRQGLEGRVYAPGPFERIELAGSANVRLLQGETDEVFIAGDGQEQEGVSVTLNQGKLDFRSNTGWKMWPGKRLQIEVTMRQLQELVLSGASDLHAPARFSAGPLNIKLSGAGSARFDDLHAERLDFSISGAGEGFLRGQVNLLDLKISGKGRLAAEDLRAHAANVKISGVGNADLWVSEKLNLDVSGVGQIAYWGQPNVTRTTSGIAKVLSRGDRRAPPVPPAPPAAPATPAVPALPALPQRSPSQ</sequence>
<dbReference type="InterPro" id="IPR021255">
    <property type="entry name" value="DUF2807"/>
</dbReference>
<dbReference type="RefSeq" id="WP_273598668.1">
    <property type="nucleotide sequence ID" value="NZ_JAQQXT010000001.1"/>
</dbReference>
<keyword evidence="2" id="KW-0732">Signal</keyword>
<name>A0ABT5KBN7_9BURK</name>
<feature type="signal peptide" evidence="2">
    <location>
        <begin position="1"/>
        <end position="23"/>
    </location>
</feature>